<evidence type="ECO:0000259" key="6">
    <source>
        <dbReference type="PROSITE" id="PS51352"/>
    </source>
</evidence>
<name>A0A979G4F2_CHIPD</name>
<sequence>MSSFSRIASICILYVCCLFNNSCIAQGGAGRKINYKQLVDSAMSHIPLKVGDPLPMLQISSLYNYSNDVLDFSAFKGKIIILDFWATWCGPCVASLPKLDSINTTFKDSIIIIPVTYQTTNEVQKFLSKSDKLKNIKLPFITEDTVLHKLFPHKMIPHEVWIGKDGKVKAITEATEITEANVRQAMNNQELSLNMKEDNLTFDDTKPLYTDPSILKRASITSYSLFAEKIPGLASSLAIFRDSLDAYSVKRFVGLNVRILRLFYSTYSVPRELMGAVNRKRFIVDLAGSDTNDVKQLVAYEFALKNAIPQEAFFKGMLEDLNNKTPYHGHIETRIGKCWEIRQIKGVNSNDSSGFRLTGKDIDSTNLWKFANVKKLATFLNAFNNVEPVVDATTGSLSQSINLYMRLDINEYPNWTEIRKNLKKYGLTIEEATREYEVFILKKKSNNGLTSDKNGFR</sequence>
<evidence type="ECO:0000313" key="8">
    <source>
        <dbReference type="Proteomes" id="UP000002215"/>
    </source>
</evidence>
<dbReference type="GO" id="GO:0016491">
    <property type="term" value="F:oxidoreductase activity"/>
    <property type="evidence" value="ECO:0007669"/>
    <property type="project" value="InterPro"/>
</dbReference>
<dbReference type="PANTHER" id="PTHR42852">
    <property type="entry name" value="THIOL:DISULFIDE INTERCHANGE PROTEIN DSBE"/>
    <property type="match status" value="1"/>
</dbReference>
<keyword evidence="5" id="KW-0732">Signal</keyword>
<dbReference type="Gene3D" id="3.40.30.10">
    <property type="entry name" value="Glutaredoxin"/>
    <property type="match status" value="1"/>
</dbReference>
<comment type="subcellular location">
    <subcellularLocation>
        <location evidence="1">Cell envelope</location>
    </subcellularLocation>
</comment>
<feature type="signal peptide" evidence="5">
    <location>
        <begin position="1"/>
        <end position="27"/>
    </location>
</feature>
<evidence type="ECO:0000256" key="1">
    <source>
        <dbReference type="ARBA" id="ARBA00004196"/>
    </source>
</evidence>
<dbReference type="Pfam" id="PF08534">
    <property type="entry name" value="Redoxin"/>
    <property type="match status" value="1"/>
</dbReference>
<dbReference type="InterPro" id="IPR036249">
    <property type="entry name" value="Thioredoxin-like_sf"/>
</dbReference>
<protein>
    <submittedName>
        <fullName evidence="7">Alkyl hydroperoxide reductase/ Thiol specific antioxidant/ Mal allergen</fullName>
    </submittedName>
</protein>
<keyword evidence="4" id="KW-0676">Redox-active center</keyword>
<feature type="domain" description="Thioredoxin" evidence="6">
    <location>
        <begin position="48"/>
        <end position="191"/>
    </location>
</feature>
<dbReference type="PROSITE" id="PS00194">
    <property type="entry name" value="THIOREDOXIN_1"/>
    <property type="match status" value="1"/>
</dbReference>
<dbReference type="GO" id="GO:0030313">
    <property type="term" value="C:cell envelope"/>
    <property type="evidence" value="ECO:0007669"/>
    <property type="project" value="UniProtKB-SubCell"/>
</dbReference>
<evidence type="ECO:0000256" key="4">
    <source>
        <dbReference type="ARBA" id="ARBA00023284"/>
    </source>
</evidence>
<gene>
    <name evidence="7" type="ordered locus">Cpin_3163</name>
</gene>
<evidence type="ECO:0000256" key="5">
    <source>
        <dbReference type="SAM" id="SignalP"/>
    </source>
</evidence>
<evidence type="ECO:0000256" key="3">
    <source>
        <dbReference type="ARBA" id="ARBA00023157"/>
    </source>
</evidence>
<organism evidence="7 8">
    <name type="scientific">Chitinophaga pinensis (strain ATCC 43595 / DSM 2588 / LMG 13176 / NBRC 15968 / NCIMB 11800 / UQM 2034)</name>
    <dbReference type="NCBI Taxonomy" id="485918"/>
    <lineage>
        <taxon>Bacteria</taxon>
        <taxon>Pseudomonadati</taxon>
        <taxon>Bacteroidota</taxon>
        <taxon>Chitinophagia</taxon>
        <taxon>Chitinophagales</taxon>
        <taxon>Chitinophagaceae</taxon>
        <taxon>Chitinophaga</taxon>
    </lineage>
</organism>
<reference evidence="8" key="1">
    <citation type="submission" date="2009-08" db="EMBL/GenBank/DDBJ databases">
        <title>The complete genome of Chitinophaga pinensis DSM 2588.</title>
        <authorList>
            <consortium name="US DOE Joint Genome Institute (JGI-PGF)"/>
            <person name="Lucas S."/>
            <person name="Copeland A."/>
            <person name="Lapidus A."/>
            <person name="Glavina del Rio T."/>
            <person name="Dalin E."/>
            <person name="Tice H."/>
            <person name="Bruce D."/>
            <person name="Goodwin L."/>
            <person name="Pitluck S."/>
            <person name="Kyrpides N."/>
            <person name="Mavromatis K."/>
            <person name="Ivanova N."/>
            <person name="Mikhailova N."/>
            <person name="Sims D."/>
            <person name="Meinche L."/>
            <person name="Brettin T."/>
            <person name="Detter J.C."/>
            <person name="Han C."/>
            <person name="Larimer F."/>
            <person name="Land M."/>
            <person name="Hauser L."/>
            <person name="Markowitz V."/>
            <person name="Cheng J.-F."/>
            <person name="Hugenholtz P."/>
            <person name="Woyke T."/>
            <person name="Wu D."/>
            <person name="Spring S."/>
            <person name="Klenk H.-P."/>
            <person name="Eisen J.A."/>
        </authorList>
    </citation>
    <scope>NUCLEOTIDE SEQUENCE [LARGE SCALE GENOMIC DNA]</scope>
    <source>
        <strain evidence="8">ATCC 43595 / DSM 2588 / LMG 13176 / NBRC 15968 / NCIMB 11800 / UQM 2034</strain>
    </source>
</reference>
<accession>A0A979G4F2</accession>
<dbReference type="PROSITE" id="PS51352">
    <property type="entry name" value="THIOREDOXIN_2"/>
    <property type="match status" value="1"/>
</dbReference>
<dbReference type="InterPro" id="IPR050553">
    <property type="entry name" value="Thioredoxin_ResA/DsbE_sf"/>
</dbReference>
<dbReference type="CDD" id="cd02966">
    <property type="entry name" value="TlpA_like_family"/>
    <property type="match status" value="1"/>
</dbReference>
<dbReference type="SUPFAM" id="SSF52833">
    <property type="entry name" value="Thioredoxin-like"/>
    <property type="match status" value="1"/>
</dbReference>
<dbReference type="KEGG" id="cpi:Cpin_3163"/>
<dbReference type="PANTHER" id="PTHR42852:SF6">
    <property type="entry name" value="THIOL:DISULFIDE INTERCHANGE PROTEIN DSBE"/>
    <property type="match status" value="1"/>
</dbReference>
<keyword evidence="3" id="KW-1015">Disulfide bond</keyword>
<dbReference type="OrthoDB" id="793244at2"/>
<reference evidence="7 8" key="2">
    <citation type="journal article" date="2010" name="Stand. Genomic Sci.">
        <title>Complete genome sequence of Chitinophaga pinensis type strain (UQM 2034).</title>
        <authorList>
            <person name="Glavina Del Rio T."/>
            <person name="Abt B."/>
            <person name="Spring S."/>
            <person name="Lapidus A."/>
            <person name="Nolan M."/>
            <person name="Tice H."/>
            <person name="Copeland A."/>
            <person name="Cheng J.F."/>
            <person name="Chen F."/>
            <person name="Bruce D."/>
            <person name="Goodwin L."/>
            <person name="Pitluck S."/>
            <person name="Ivanova N."/>
            <person name="Mavromatis K."/>
            <person name="Mikhailova N."/>
            <person name="Pati A."/>
            <person name="Chen A."/>
            <person name="Palaniappan K."/>
            <person name="Land M."/>
            <person name="Hauser L."/>
            <person name="Chang Y.J."/>
            <person name="Jeffries C.D."/>
            <person name="Chain P."/>
            <person name="Saunders E."/>
            <person name="Detter J.C."/>
            <person name="Brettin T."/>
            <person name="Rohde M."/>
            <person name="Goker M."/>
            <person name="Bristow J."/>
            <person name="Eisen J.A."/>
            <person name="Markowitz V."/>
            <person name="Hugenholtz P."/>
            <person name="Kyrpides N.C."/>
            <person name="Klenk H.P."/>
            <person name="Lucas S."/>
        </authorList>
    </citation>
    <scope>NUCLEOTIDE SEQUENCE [LARGE SCALE GENOMIC DNA]</scope>
    <source>
        <strain evidence="8">ATCC 43595 / DSM 2588 / LMG 13176 / NBRC 15968 / NCIMB 11800 / UQM 2034</strain>
    </source>
</reference>
<feature type="chain" id="PRO_5037331861" evidence="5">
    <location>
        <begin position="28"/>
        <end position="457"/>
    </location>
</feature>
<dbReference type="AlphaFoldDB" id="A0A979G4F2"/>
<keyword evidence="2" id="KW-0201">Cytochrome c-type biogenesis</keyword>
<dbReference type="GO" id="GO:0017004">
    <property type="term" value="P:cytochrome complex assembly"/>
    <property type="evidence" value="ECO:0007669"/>
    <property type="project" value="UniProtKB-KW"/>
</dbReference>
<dbReference type="InterPro" id="IPR017937">
    <property type="entry name" value="Thioredoxin_CS"/>
</dbReference>
<dbReference type="InterPro" id="IPR013766">
    <property type="entry name" value="Thioredoxin_domain"/>
</dbReference>
<dbReference type="EMBL" id="CP001699">
    <property type="protein sequence ID" value="ACU60630.1"/>
    <property type="molecule type" value="Genomic_DNA"/>
</dbReference>
<evidence type="ECO:0000313" key="7">
    <source>
        <dbReference type="EMBL" id="ACU60630.1"/>
    </source>
</evidence>
<proteinExistence type="predicted"/>
<dbReference type="Proteomes" id="UP000002215">
    <property type="component" value="Chromosome"/>
</dbReference>
<evidence type="ECO:0000256" key="2">
    <source>
        <dbReference type="ARBA" id="ARBA00022748"/>
    </source>
</evidence>
<dbReference type="InterPro" id="IPR013740">
    <property type="entry name" value="Redoxin"/>
</dbReference>